<evidence type="ECO:0000313" key="2">
    <source>
        <dbReference type="Proteomes" id="UP000784294"/>
    </source>
</evidence>
<protein>
    <submittedName>
        <fullName evidence="1">Uncharacterized protein</fullName>
    </submittedName>
</protein>
<evidence type="ECO:0000313" key="1">
    <source>
        <dbReference type="EMBL" id="VEL42959.1"/>
    </source>
</evidence>
<accession>A0A3S5AQR8</accession>
<name>A0A3S5AQR8_9PLAT</name>
<reference evidence="1" key="1">
    <citation type="submission" date="2018-11" db="EMBL/GenBank/DDBJ databases">
        <authorList>
            <consortium name="Pathogen Informatics"/>
        </authorList>
    </citation>
    <scope>NUCLEOTIDE SEQUENCE</scope>
</reference>
<keyword evidence="2" id="KW-1185">Reference proteome</keyword>
<proteinExistence type="predicted"/>
<dbReference type="EMBL" id="CAAALY010277883">
    <property type="protein sequence ID" value="VEL42959.1"/>
    <property type="molecule type" value="Genomic_DNA"/>
</dbReference>
<sequence>MPSANRLFATKPKGSSFLCPFRGERHRDTQRVLSVNLLVCLPAWRTGALAQNTPVPFTSGPLGPERHRAARAPPLSLSLFLSLSLAHSQPNRPSSDWPTFERQPRRIGKKWHKRLKVGWTLHVA</sequence>
<organism evidence="1 2">
    <name type="scientific">Protopolystoma xenopodis</name>
    <dbReference type="NCBI Taxonomy" id="117903"/>
    <lineage>
        <taxon>Eukaryota</taxon>
        <taxon>Metazoa</taxon>
        <taxon>Spiralia</taxon>
        <taxon>Lophotrochozoa</taxon>
        <taxon>Platyhelminthes</taxon>
        <taxon>Monogenea</taxon>
        <taxon>Polyopisthocotylea</taxon>
        <taxon>Polystomatidea</taxon>
        <taxon>Polystomatidae</taxon>
        <taxon>Protopolystoma</taxon>
    </lineage>
</organism>
<comment type="caution">
    <text evidence="1">The sequence shown here is derived from an EMBL/GenBank/DDBJ whole genome shotgun (WGS) entry which is preliminary data.</text>
</comment>
<gene>
    <name evidence="1" type="ORF">PXEA_LOCUS36399</name>
</gene>
<dbReference type="AlphaFoldDB" id="A0A3S5AQR8"/>
<dbReference type="Proteomes" id="UP000784294">
    <property type="component" value="Unassembled WGS sequence"/>
</dbReference>